<keyword evidence="2" id="KW-0808">Transferase</keyword>
<organism evidence="2 3">
    <name type="scientific">candidate division CSSED10-310 bacterium</name>
    <dbReference type="NCBI Taxonomy" id="2855610"/>
    <lineage>
        <taxon>Bacteria</taxon>
        <taxon>Bacteria division CSSED10-310</taxon>
    </lineage>
</organism>
<keyword evidence="3" id="KW-1185">Reference proteome</keyword>
<dbReference type="Proteomes" id="UP001594351">
    <property type="component" value="Unassembled WGS sequence"/>
</dbReference>
<proteinExistence type="predicted"/>
<evidence type="ECO:0000259" key="1">
    <source>
        <dbReference type="Pfam" id="PF08241"/>
    </source>
</evidence>
<dbReference type="InterPro" id="IPR013216">
    <property type="entry name" value="Methyltransf_11"/>
</dbReference>
<name>A0ABV6Z4Q4_UNCC1</name>
<dbReference type="SUPFAM" id="SSF53335">
    <property type="entry name" value="S-adenosyl-L-methionine-dependent methyltransferases"/>
    <property type="match status" value="1"/>
</dbReference>
<dbReference type="GO" id="GO:0061542">
    <property type="term" value="F:3-demethylubiquinol 3-O-methyltransferase activity"/>
    <property type="evidence" value="ECO:0007669"/>
    <property type="project" value="UniProtKB-EC"/>
</dbReference>
<dbReference type="GO" id="GO:0032259">
    <property type="term" value="P:methylation"/>
    <property type="evidence" value="ECO:0007669"/>
    <property type="project" value="UniProtKB-KW"/>
</dbReference>
<dbReference type="EC" id="2.1.1.64" evidence="2"/>
<reference evidence="2 3" key="1">
    <citation type="submission" date="2024-09" db="EMBL/GenBank/DDBJ databases">
        <title>Laminarin stimulates single cell rates of sulfate reduction while oxygen inhibits transcriptomic activity in coastal marine sediment.</title>
        <authorList>
            <person name="Lindsay M."/>
            <person name="Orcutt B."/>
            <person name="Emerson D."/>
            <person name="Stepanauskas R."/>
            <person name="D'Angelo T."/>
        </authorList>
    </citation>
    <scope>NUCLEOTIDE SEQUENCE [LARGE SCALE GENOMIC DNA]</scope>
    <source>
        <strain evidence="2">SAG AM-311-K15</strain>
    </source>
</reference>
<gene>
    <name evidence="2" type="ORF">ACFL27_24715</name>
</gene>
<dbReference type="Pfam" id="PF08241">
    <property type="entry name" value="Methyltransf_11"/>
    <property type="match status" value="1"/>
</dbReference>
<dbReference type="Gene3D" id="3.40.50.150">
    <property type="entry name" value="Vaccinia Virus protein VP39"/>
    <property type="match status" value="1"/>
</dbReference>
<dbReference type="InterPro" id="IPR029063">
    <property type="entry name" value="SAM-dependent_MTases_sf"/>
</dbReference>
<dbReference type="CDD" id="cd02440">
    <property type="entry name" value="AdoMet_MTases"/>
    <property type="match status" value="1"/>
</dbReference>
<sequence length="327" mass="37144">MAVTPEVGGHSVLGVDISADFVELARKRLSYDPLPPFVEVDFDVNFMVHDIELGPLESELLYDVAILEATLHHFYDPVSALKNIGHNLAPDGIIAIIEGGAPEEGSALFRRHHEIMHRYHTLERPFTRKQLMKLLTLAGFSCFQFMFPLNGLFEQTLESVASLKSNISFDWNIVLASRTPDALARIVSQPLRKHTYSNCVSFDRGFFPEETKEDGTVFCWSGVQSTLKLDQVKHLKIVLSSSVPLRIQKKQTIYVYRNNELCGRYQLSKRKNQVMLDLPSLETCREIQFISDVCFSPQWFGSLDTRVLSFMLEIIECQTMPENHGGC</sequence>
<comment type="caution">
    <text evidence="2">The sequence shown here is derived from an EMBL/GenBank/DDBJ whole genome shotgun (WGS) entry which is preliminary data.</text>
</comment>
<dbReference type="GO" id="GO:0102208">
    <property type="term" value="F:2-polyprenyl-6-hydroxyphenol methylase activity"/>
    <property type="evidence" value="ECO:0007669"/>
    <property type="project" value="UniProtKB-EC"/>
</dbReference>
<evidence type="ECO:0000313" key="2">
    <source>
        <dbReference type="EMBL" id="MFC1853412.1"/>
    </source>
</evidence>
<dbReference type="EC" id="2.1.1.222" evidence="2"/>
<accession>A0ABV6Z4Q4</accession>
<keyword evidence="2" id="KW-0489">Methyltransferase</keyword>
<dbReference type="EMBL" id="JBHPBY010000495">
    <property type="protein sequence ID" value="MFC1853412.1"/>
    <property type="molecule type" value="Genomic_DNA"/>
</dbReference>
<evidence type="ECO:0000313" key="3">
    <source>
        <dbReference type="Proteomes" id="UP001594351"/>
    </source>
</evidence>
<protein>
    <submittedName>
        <fullName evidence="2">Class I SAM-dependent methyltransferase</fullName>
        <ecNumber evidence="2">2.1.1.222</ecNumber>
        <ecNumber evidence="2">2.1.1.64</ecNumber>
    </submittedName>
</protein>
<feature type="domain" description="Methyltransferase type 11" evidence="1">
    <location>
        <begin position="8"/>
        <end position="96"/>
    </location>
</feature>